<protein>
    <recommendedName>
        <fullName evidence="4">DUF2911 domain-containing protein</fullName>
    </recommendedName>
</protein>
<comment type="caution">
    <text evidence="2">The sequence shown here is derived from an EMBL/GenBank/DDBJ whole genome shotgun (WGS) entry which is preliminary data.</text>
</comment>
<dbReference type="EMBL" id="LJXT01000008">
    <property type="protein sequence ID" value="KPQ19529.1"/>
    <property type="molecule type" value="Genomic_DNA"/>
</dbReference>
<feature type="signal peptide" evidence="1">
    <location>
        <begin position="1"/>
        <end position="21"/>
    </location>
</feature>
<proteinExistence type="predicted"/>
<reference evidence="2 3" key="1">
    <citation type="submission" date="2015-09" db="EMBL/GenBank/DDBJ databases">
        <title>Identification and resolution of microdiversity through metagenomic sequencing of parallel consortia.</title>
        <authorList>
            <person name="Nelson W.C."/>
            <person name="Romine M.F."/>
            <person name="Lindemann S.R."/>
        </authorList>
    </citation>
    <scope>NUCLEOTIDE SEQUENCE [LARGE SCALE GENOMIC DNA]</scope>
    <source>
        <strain evidence="2">HL-49</strain>
    </source>
</reference>
<dbReference type="eggNOG" id="COG0457">
    <property type="taxonomic scope" value="Bacteria"/>
</dbReference>
<evidence type="ECO:0008006" key="4">
    <source>
        <dbReference type="Google" id="ProtNLM"/>
    </source>
</evidence>
<dbReference type="Pfam" id="PF11138">
    <property type="entry name" value="DUF2911"/>
    <property type="match status" value="1"/>
</dbReference>
<keyword evidence="1" id="KW-0732">Signal</keyword>
<accession>A0A0P8ATQ8</accession>
<dbReference type="STRING" id="1305737.GCA_000526355_00866"/>
<evidence type="ECO:0000313" key="2">
    <source>
        <dbReference type="EMBL" id="KPQ19529.1"/>
    </source>
</evidence>
<evidence type="ECO:0000256" key="1">
    <source>
        <dbReference type="SAM" id="SignalP"/>
    </source>
</evidence>
<dbReference type="InterPro" id="IPR021314">
    <property type="entry name" value="DUF2911"/>
</dbReference>
<name>A0A0P8ATQ8_9BACT</name>
<dbReference type="OrthoDB" id="978542at2"/>
<sequence>MTKFNLIIFLAFFAALESSFAQQLQMPQASPSASISQKVGLTDVQVVYSRPSTRGRKIFGELVPYGQVWRTGANSATTLEFSTEVIIDGRTVPAGKYALYTIPGKSEWTIVLSKNTELWGALGYSDADDLMRFAVTPNKLSRKYETFEISFNNMTDNAADLSMKWENTRVDFRISTEVDPIVMAQIQEMVIDAKTDNPSLLYASASYYFNNNKDLNQAYEWIKASTASDPKYWTMHLKAKIEKALGKKTEALASAKESMKLAKEAKNPDYIGLNERLMKSIK</sequence>
<dbReference type="PATRIC" id="fig|1305737.6.peg.1114"/>
<organism evidence="2 3">
    <name type="scientific">Algoriphagus marincola HL-49</name>
    <dbReference type="NCBI Taxonomy" id="1305737"/>
    <lineage>
        <taxon>Bacteria</taxon>
        <taxon>Pseudomonadati</taxon>
        <taxon>Bacteroidota</taxon>
        <taxon>Cytophagia</taxon>
        <taxon>Cytophagales</taxon>
        <taxon>Cyclobacteriaceae</taxon>
        <taxon>Algoriphagus</taxon>
    </lineage>
</organism>
<evidence type="ECO:0000313" key="3">
    <source>
        <dbReference type="Proteomes" id="UP000050421"/>
    </source>
</evidence>
<dbReference type="Proteomes" id="UP000050421">
    <property type="component" value="Unassembled WGS sequence"/>
</dbReference>
<dbReference type="AlphaFoldDB" id="A0A0P8ATQ8"/>
<feature type="chain" id="PRO_5006148125" description="DUF2911 domain-containing protein" evidence="1">
    <location>
        <begin position="22"/>
        <end position="282"/>
    </location>
</feature>
<gene>
    <name evidence="2" type="ORF">HLUCCX10_02245</name>
</gene>